<reference evidence="1" key="1">
    <citation type="submission" date="2022-10" db="EMBL/GenBank/DDBJ databases">
        <title>Genome sequences of endogenous nimaviruses in decapod crustaceans.</title>
        <authorList>
            <person name="Kawato S."/>
            <person name="Nozaki R."/>
            <person name="Kondo H."/>
            <person name="Hirono I."/>
        </authorList>
    </citation>
    <scope>NUCLEOTIDE SEQUENCE</scope>
    <source>
        <strain evidence="1">Okinawa2016</strain>
    </source>
</reference>
<accession>A0A9C7F7V0</accession>
<evidence type="ECO:0000313" key="1">
    <source>
        <dbReference type="EMBL" id="BDT62353.1"/>
    </source>
</evidence>
<dbReference type="EMBL" id="LC738874">
    <property type="protein sequence ID" value="BDT62353.1"/>
    <property type="molecule type" value="Genomic_DNA"/>
</dbReference>
<dbReference type="GO" id="GO:0000981">
    <property type="term" value="F:DNA-binding transcription factor activity, RNA polymerase II-specific"/>
    <property type="evidence" value="ECO:0007669"/>
    <property type="project" value="TreeGrafter"/>
</dbReference>
<dbReference type="GO" id="GO:0042594">
    <property type="term" value="P:response to starvation"/>
    <property type="evidence" value="ECO:0007669"/>
    <property type="project" value="TreeGrafter"/>
</dbReference>
<proteinExistence type="predicted"/>
<dbReference type="PANTHER" id="PTHR14596">
    <property type="entry name" value="ZINC FINGER PROTEIN"/>
    <property type="match status" value="1"/>
</dbReference>
<dbReference type="GO" id="GO:0000987">
    <property type="term" value="F:cis-regulatory region sequence-specific DNA binding"/>
    <property type="evidence" value="ECO:0007669"/>
    <property type="project" value="TreeGrafter"/>
</dbReference>
<protein>
    <submittedName>
        <fullName evidence="1">Wsv433-like protein</fullName>
    </submittedName>
</protein>
<sequence>MDNLSNTNINELVNYIAVKDDNLIPQKKVSNKHLLSNKNQHEISNVHNNNNTLTDNTFNTHTNNSNTIITAAVGKNMEEEDNDDDAVGDKSLKFSQNKNQRLVKNLDSDILMKRGLTLLLEGAKQKKTNIQEFQQDQSLQLDKYHAFSSLCNFQKSQSITGNIIHNVAKKQELDTIIQSIDLNKRCAIIFDEKECKTFIEKNKKVILCTAYNMFKKNITTKLKNYTVKIKKLNSIDNEETASNNCESTAVCRRRNHRTSGINLSSRKDVQKSEIVLENDQRENGSSYGFRVDGMKYTDLMTNFVKENNFSSNKRIQKEMLQDEKLPPEKRQRLDLTTAKNSIVFSQLRRMDHTKPLYRKNKTFWQFDHSSQRDPVEVVGWYEPKPIPEFKIIINEAVDKFYLPHSFQHMAKLLMNFFRGYLVQHTSNYKRKNKLDSISSNMRVLIPQKDMSSEYKHLTETLDNCLMTLISVHTDVLSDTSTEIYRQKFRRYCIFSFCIYLLNAPLHAQYLSPLPYNYFNFYSYLFAHGPELKTTSFLNTMCFLNNNIFKLYRGPATESVQRLIDLDYAFLKGGKSITHSFGSPSKTSIHTRTLVSFMMYSEYMMRVFQQLLEKINQADNNEKYKSIEIKTKQNLSRLCEGVLFIFFSFVFFHRISAIRQLTNWSALRLILGQPHLHDSKSKAKTVTRVDETATNCVKIGSEENFMSTTKSTHSNGLFFSHAHILGLPYGIQSRLGVPLEKINPILLSSSLSSSSTKPETQSPSLGIVSQISDDGSFVLSLNNDNDNNNNNNHDNIIMCGIDLPLPPPPPEGYCSKLVKFDNIFSEQLNEYYDNNLLISNLAMTVAHQMRCKPWTSLSLVDTNKIKMKYKRIHTKPPSLSDLEQYKLLKDTLDYFTASPLKDVFILSSSKRILSLGDLALLALWIKISVLHETWDNESFSPSSPASLTSVLANDRAVTVSESWLSGLCRQLIRIDLVNFGIWGDVKIDLKLDRRNNILHKNNVLLPKERDKIKYTHAILSQRKSLAELHCKKNIKTKTHLGRVTATSWVVCALKKISNGDPDIFLKLLEDVGVYHLSHMNPANTYVYFSDNCLSNEDQMGLKGYIDRMKNTDGQLVLHESAKKELTRGTFHSTNKYNNKITREKANAAMVKMIVKYWASEDEVKTDINCNIEGNDRMLNSTETLWRWPYTPGRCLIGKRIPLVCKQTRFLNYCISDSLVSYKFNDPTSSYHLLFKITNNDDVDGSNNNNSNDDAQRMYATVTSIDTIDDVNNNNNNKNMIKYQLMSQGNEEKVEPYGNDNQMIKNNTLNVPIEQLRDKLSSSAVITTSKNIHKFNKLNLAKSQKDKETIKRHIKLSKIASNINKIPQRQMDNNPNVSELLSNIEPSLLMI</sequence>
<dbReference type="PANTHER" id="PTHR14596:SF72">
    <property type="entry name" value="ZINC FINGER PROTEIN MSN2-RELATED"/>
    <property type="match status" value="1"/>
</dbReference>
<organism evidence="1">
    <name type="scientific">Melicertus latisulcatus majanivirus</name>
    <dbReference type="NCBI Taxonomy" id="2984277"/>
    <lineage>
        <taxon>Viruses</taxon>
        <taxon>Viruses incertae sedis</taxon>
        <taxon>Naldaviricetes</taxon>
        <taxon>Nimaviridae</taxon>
    </lineage>
</organism>
<name>A0A9C7F7V0_9VIRU</name>